<protein>
    <submittedName>
        <fullName evidence="3">ATP phosphoribosyltransferase involved in histidine biosynthesis</fullName>
    </submittedName>
</protein>
<reference evidence="4" key="1">
    <citation type="journal article" date="2013" name="Stand. Genomic Sci.">
        <title>Complete genome sequence of the halophilic bacterium Spirochaeta africana type strain (Z-7692(T)) from the alkaline Lake Magadi in the East African Rift.</title>
        <authorList>
            <person name="Liolos K."/>
            <person name="Abt B."/>
            <person name="Scheuner C."/>
            <person name="Teshima H."/>
            <person name="Held B."/>
            <person name="Lapidus A."/>
            <person name="Nolan M."/>
            <person name="Lucas S."/>
            <person name="Deshpande S."/>
            <person name="Cheng J.F."/>
            <person name="Tapia R."/>
            <person name="Goodwin L.A."/>
            <person name="Pitluck S."/>
            <person name="Pagani I."/>
            <person name="Ivanova N."/>
            <person name="Mavromatis K."/>
            <person name="Mikhailova N."/>
            <person name="Huntemann M."/>
            <person name="Pati A."/>
            <person name="Chen A."/>
            <person name="Palaniappan K."/>
            <person name="Land M."/>
            <person name="Rohde M."/>
            <person name="Tindall B.J."/>
            <person name="Detter J.C."/>
            <person name="Goker M."/>
            <person name="Bristow J."/>
            <person name="Eisen J.A."/>
            <person name="Markowitz V."/>
            <person name="Hugenholtz P."/>
            <person name="Woyke T."/>
            <person name="Klenk H.P."/>
            <person name="Kyrpides N.C."/>
        </authorList>
    </citation>
    <scope>NUCLEOTIDE SEQUENCE</scope>
    <source>
        <strain evidence="4">ATCC 700263 / DSM 8902 / Z-7692</strain>
    </source>
</reference>
<dbReference type="EMBL" id="CP003282">
    <property type="protein sequence ID" value="AFG38265.1"/>
    <property type="molecule type" value="Genomic_DNA"/>
</dbReference>
<feature type="binding site" evidence="1">
    <location>
        <position position="121"/>
    </location>
    <ligand>
        <name>L-histidine</name>
        <dbReference type="ChEBI" id="CHEBI:57595"/>
    </ligand>
</feature>
<evidence type="ECO:0000256" key="1">
    <source>
        <dbReference type="PIRSR" id="PIRSR001549-1"/>
    </source>
</evidence>
<dbReference type="InterPro" id="IPR041715">
    <property type="entry name" value="HisRS-like_core"/>
</dbReference>
<dbReference type="GO" id="GO:0005737">
    <property type="term" value="C:cytoplasm"/>
    <property type="evidence" value="ECO:0007669"/>
    <property type="project" value="InterPro"/>
</dbReference>
<organism evidence="3 4">
    <name type="scientific">Spirochaeta africana (strain ATCC 700263 / DSM 8902 / Z-7692)</name>
    <dbReference type="NCBI Taxonomy" id="889378"/>
    <lineage>
        <taxon>Bacteria</taxon>
        <taxon>Pseudomonadati</taxon>
        <taxon>Spirochaetota</taxon>
        <taxon>Spirochaetia</taxon>
        <taxon>Spirochaetales</taxon>
        <taxon>Spirochaetaceae</taxon>
        <taxon>Spirochaeta</taxon>
    </lineage>
</organism>
<dbReference type="AlphaFoldDB" id="H9UL72"/>
<dbReference type="GO" id="GO:0004821">
    <property type="term" value="F:histidine-tRNA ligase activity"/>
    <property type="evidence" value="ECO:0007669"/>
    <property type="project" value="TreeGrafter"/>
</dbReference>
<gene>
    <name evidence="3" type="ordered locus">Spiaf_2229</name>
</gene>
<feature type="binding site" evidence="1">
    <location>
        <begin position="77"/>
        <end position="79"/>
    </location>
    <ligand>
        <name>L-histidine</name>
        <dbReference type="ChEBI" id="CHEBI:57595"/>
    </ligand>
</feature>
<dbReference type="KEGG" id="sfc:Spiaf_2229"/>
<feature type="binding site" evidence="1">
    <location>
        <position position="125"/>
    </location>
    <ligand>
        <name>L-histidine</name>
        <dbReference type="ChEBI" id="CHEBI:57595"/>
    </ligand>
</feature>
<dbReference type="eggNOG" id="COG3705">
    <property type="taxonomic scope" value="Bacteria"/>
</dbReference>
<feature type="binding site" evidence="1">
    <location>
        <position position="107"/>
    </location>
    <ligand>
        <name>L-histidine</name>
        <dbReference type="ChEBI" id="CHEBI:57595"/>
    </ligand>
</feature>
<dbReference type="PANTHER" id="PTHR43707:SF1">
    <property type="entry name" value="HISTIDINE--TRNA LIGASE, MITOCHONDRIAL-RELATED"/>
    <property type="match status" value="1"/>
</dbReference>
<dbReference type="Pfam" id="PF13393">
    <property type="entry name" value="tRNA-synt_His"/>
    <property type="match status" value="1"/>
</dbReference>
<name>H9UL72_SPIAZ</name>
<dbReference type="GO" id="GO:0016757">
    <property type="term" value="F:glycosyltransferase activity"/>
    <property type="evidence" value="ECO:0007669"/>
    <property type="project" value="UniProtKB-KW"/>
</dbReference>
<dbReference type="STRING" id="889378.Spiaf_2229"/>
<dbReference type="InterPro" id="IPR004516">
    <property type="entry name" value="HisRS/HisZ"/>
</dbReference>
<dbReference type="PIRSF" id="PIRSF001549">
    <property type="entry name" value="His-tRNA_synth"/>
    <property type="match status" value="1"/>
</dbReference>
<keyword evidence="3" id="KW-0328">Glycosyltransferase</keyword>
<feature type="domain" description="Class II Histidinyl-tRNA synthetase (HisRS)-like catalytic core" evidence="2">
    <location>
        <begin position="14"/>
        <end position="310"/>
    </location>
</feature>
<dbReference type="PANTHER" id="PTHR43707">
    <property type="entry name" value="HISTIDYL-TRNA SYNTHETASE"/>
    <property type="match status" value="1"/>
</dbReference>
<keyword evidence="4" id="KW-1185">Reference proteome</keyword>
<dbReference type="InterPro" id="IPR045864">
    <property type="entry name" value="aa-tRNA-synth_II/BPL/LPL"/>
</dbReference>
<evidence type="ECO:0000259" key="2">
    <source>
        <dbReference type="Pfam" id="PF13393"/>
    </source>
</evidence>
<evidence type="ECO:0000313" key="3">
    <source>
        <dbReference type="EMBL" id="AFG38265.1"/>
    </source>
</evidence>
<sequence>MVHKPFITEGMHLEHVQRHRRVRRGIEDLLLSWGYRPVETPLLDDYDSYRNHLSAQLESDSYRLIDRSGTVMLLRSDITLFLACQLGRHVTPDELPLRVSYAGNIVRYQSDEEIHSGDTFQAGAELIGVDGTEGDAEILLLAAQLFRDLQIRDAALHIGSRRLLQLAWPDAEPAELEAIAAAVRYRRFDQVAEHSRTAGRLTPDAAVRLFGGIADASYFAPDAIAPSKDTPTDILAEVSRIAELAQLVQELEPDMQVRVDFSEVGAREYYSGMAFQMYCAGAARPVAGGGRYDSLLQDFGCGASSVGFSVVQSVIEPLATLSLDPDSDRISSVHDAGDLRSRHLQAQSMRAEGKKVHL</sequence>
<proteinExistence type="predicted"/>
<dbReference type="OrthoDB" id="9800814at2"/>
<dbReference type="Gene3D" id="3.30.930.10">
    <property type="entry name" value="Bira Bifunctional Protein, Domain 2"/>
    <property type="match status" value="1"/>
</dbReference>
<dbReference type="GO" id="GO:0006427">
    <property type="term" value="P:histidyl-tRNA aminoacylation"/>
    <property type="evidence" value="ECO:0007669"/>
    <property type="project" value="TreeGrafter"/>
</dbReference>
<evidence type="ECO:0000313" key="4">
    <source>
        <dbReference type="Proteomes" id="UP000007383"/>
    </source>
</evidence>
<dbReference type="HOGENOM" id="CLU_025113_0_2_12"/>
<accession>H9UL72</accession>
<keyword evidence="3" id="KW-0808">Transferase</keyword>
<dbReference type="SUPFAM" id="SSF55681">
    <property type="entry name" value="Class II aaRS and biotin synthetases"/>
    <property type="match status" value="1"/>
</dbReference>
<feature type="binding site" evidence="1">
    <location>
        <begin position="269"/>
        <end position="270"/>
    </location>
    <ligand>
        <name>L-histidine</name>
        <dbReference type="ChEBI" id="CHEBI:57595"/>
    </ligand>
</feature>
<dbReference type="RefSeq" id="WP_014456248.1">
    <property type="nucleotide sequence ID" value="NC_017098.1"/>
</dbReference>
<dbReference type="Proteomes" id="UP000007383">
    <property type="component" value="Chromosome"/>
</dbReference>
<dbReference type="PATRIC" id="fig|889378.3.peg.2206"/>